<dbReference type="InterPro" id="IPR035923">
    <property type="entry name" value="TT1751-like_sf"/>
</dbReference>
<accession>A0A7W5DNQ7</accession>
<dbReference type="EMBL" id="JACHYB010000001">
    <property type="protein sequence ID" value="MBB3186284.1"/>
    <property type="molecule type" value="Genomic_DNA"/>
</dbReference>
<sequence>MNSIFIEQESKYDFDETVEKLIVEIRKTSWKISVVNDLQQSLEEYGQKVLPVKVLALCNPAYASQLLTKDEMRIVSPLMPCRISIYQKSDGKTYISRMNFLSFARLLDRESELLMTASHHEVEEIMKSVLVSASVMQLNSMSRFKYGQELSREWLISWF</sequence>
<dbReference type="PANTHER" id="PTHR38342">
    <property type="entry name" value="SLR5037 PROTEIN"/>
    <property type="match status" value="1"/>
</dbReference>
<reference evidence="2 3" key="1">
    <citation type="submission" date="2020-08" db="EMBL/GenBank/DDBJ databases">
        <title>Genomic Encyclopedia of Type Strains, Phase IV (KMG-IV): sequencing the most valuable type-strain genomes for metagenomic binning, comparative biology and taxonomic classification.</title>
        <authorList>
            <person name="Goeker M."/>
        </authorList>
    </citation>
    <scope>NUCLEOTIDE SEQUENCE [LARGE SCALE GENOMIC DNA]</scope>
    <source>
        <strain evidence="2 3">DSM 27471</strain>
    </source>
</reference>
<dbReference type="CDD" id="cd14797">
    <property type="entry name" value="DUF302"/>
    <property type="match status" value="1"/>
</dbReference>
<organism evidence="2 3">
    <name type="scientific">Microbacter margulisiae</name>
    <dbReference type="NCBI Taxonomy" id="1350067"/>
    <lineage>
        <taxon>Bacteria</taxon>
        <taxon>Pseudomonadati</taxon>
        <taxon>Bacteroidota</taxon>
        <taxon>Bacteroidia</taxon>
        <taxon>Bacteroidales</taxon>
        <taxon>Porphyromonadaceae</taxon>
        <taxon>Microbacter</taxon>
    </lineage>
</organism>
<proteinExistence type="predicted"/>
<dbReference type="RefSeq" id="WP_183412198.1">
    <property type="nucleotide sequence ID" value="NZ_JACHYB010000001.1"/>
</dbReference>
<dbReference type="InterPro" id="IPR005180">
    <property type="entry name" value="DUF302"/>
</dbReference>
<protein>
    <submittedName>
        <fullName evidence="2">Uncharacterized protein (DUF302 family)</fullName>
    </submittedName>
</protein>
<comment type="caution">
    <text evidence="2">The sequence shown here is derived from an EMBL/GenBank/DDBJ whole genome shotgun (WGS) entry which is preliminary data.</text>
</comment>
<name>A0A7W5DNQ7_9PORP</name>
<feature type="domain" description="DUF302" evidence="1">
    <location>
        <begin position="37"/>
        <end position="99"/>
    </location>
</feature>
<dbReference type="SUPFAM" id="SSF103247">
    <property type="entry name" value="TT1751-like"/>
    <property type="match status" value="1"/>
</dbReference>
<dbReference type="AlphaFoldDB" id="A0A7W5DNQ7"/>
<dbReference type="PANTHER" id="PTHR38342:SF1">
    <property type="entry name" value="SLR5037 PROTEIN"/>
    <property type="match status" value="1"/>
</dbReference>
<keyword evidence="3" id="KW-1185">Reference proteome</keyword>
<evidence type="ECO:0000313" key="3">
    <source>
        <dbReference type="Proteomes" id="UP000544222"/>
    </source>
</evidence>
<evidence type="ECO:0000313" key="2">
    <source>
        <dbReference type="EMBL" id="MBB3186284.1"/>
    </source>
</evidence>
<dbReference type="Gene3D" id="3.30.310.70">
    <property type="entry name" value="TT1751-like domain"/>
    <property type="match status" value="1"/>
</dbReference>
<dbReference type="Pfam" id="PF03625">
    <property type="entry name" value="DUF302"/>
    <property type="match status" value="1"/>
</dbReference>
<evidence type="ECO:0000259" key="1">
    <source>
        <dbReference type="Pfam" id="PF03625"/>
    </source>
</evidence>
<gene>
    <name evidence="2" type="ORF">FHX64_000447</name>
</gene>
<dbReference type="Proteomes" id="UP000544222">
    <property type="component" value="Unassembled WGS sequence"/>
</dbReference>